<dbReference type="Pfam" id="PF13568">
    <property type="entry name" value="OMP_b-brl_2"/>
    <property type="match status" value="1"/>
</dbReference>
<sequence>MWLPKKAEFINIKGQSLSMRYTVGSKLHLTRALLFSVFISLLYTTASQAQYRRDPIINLENFDLDRVHWGYFLGFNQYDFKFDYEDSFADVQVAKSTGFNVGLIGDLRINDYLNLRLEPGLYYTQRSLYFPGFVEERDYFREVKSTYVHIPLLLKVSTKRLNNFKPFLVGGVSTSINLSSNETNPNDNTGGVFRMKRNTYYYELGFGIDFYLMYFKFSPSIRGVFALNDELVRDQNPNSLWTGNINGMYTRGVFVNFTFE</sequence>
<dbReference type="STRING" id="946077.W5A_06153"/>
<keyword evidence="3" id="KW-1185">Reference proteome</keyword>
<dbReference type="EMBL" id="AJJU01000004">
    <property type="protein sequence ID" value="EID75774.1"/>
    <property type="molecule type" value="Genomic_DNA"/>
</dbReference>
<name>I0WHA8_9FLAO</name>
<gene>
    <name evidence="2" type="ORF">W5A_06153</name>
</gene>
<reference evidence="2 3" key="1">
    <citation type="journal article" date="2012" name="J. Bacteriol.">
        <title>Genome Sequence of the Halotolerant Bacterium Imtechella halotolerans K1T.</title>
        <authorList>
            <person name="Kumar S."/>
            <person name="Vikram S."/>
            <person name="Subramanian S."/>
            <person name="Raghava G.P."/>
            <person name="Pinnaka A.K."/>
        </authorList>
    </citation>
    <scope>NUCLEOTIDE SEQUENCE [LARGE SCALE GENOMIC DNA]</scope>
    <source>
        <strain evidence="2 3">K1</strain>
    </source>
</reference>
<protein>
    <submittedName>
        <fullName evidence="2">PorT protein</fullName>
    </submittedName>
</protein>
<dbReference type="PATRIC" id="fig|946077.3.peg.1250"/>
<evidence type="ECO:0000259" key="1">
    <source>
        <dbReference type="Pfam" id="PF13568"/>
    </source>
</evidence>
<dbReference type="SUPFAM" id="SSF56925">
    <property type="entry name" value="OMPA-like"/>
    <property type="match status" value="1"/>
</dbReference>
<feature type="domain" description="Outer membrane protein beta-barrel" evidence="1">
    <location>
        <begin position="48"/>
        <end position="231"/>
    </location>
</feature>
<dbReference type="AlphaFoldDB" id="I0WHA8"/>
<dbReference type="eggNOG" id="ENOG502Z7U1">
    <property type="taxonomic scope" value="Bacteria"/>
</dbReference>
<dbReference type="InterPro" id="IPR025665">
    <property type="entry name" value="Beta-barrel_OMP_2"/>
</dbReference>
<evidence type="ECO:0000313" key="2">
    <source>
        <dbReference type="EMBL" id="EID75774.1"/>
    </source>
</evidence>
<dbReference type="InterPro" id="IPR011250">
    <property type="entry name" value="OMP/PagP_B-barrel"/>
</dbReference>
<evidence type="ECO:0000313" key="3">
    <source>
        <dbReference type="Proteomes" id="UP000005938"/>
    </source>
</evidence>
<comment type="caution">
    <text evidence="2">The sequence shown here is derived from an EMBL/GenBank/DDBJ whole genome shotgun (WGS) entry which is preliminary data.</text>
</comment>
<proteinExistence type="predicted"/>
<organism evidence="2 3">
    <name type="scientific">Imtechella halotolerans K1</name>
    <dbReference type="NCBI Taxonomy" id="946077"/>
    <lineage>
        <taxon>Bacteria</taxon>
        <taxon>Pseudomonadati</taxon>
        <taxon>Bacteroidota</taxon>
        <taxon>Flavobacteriia</taxon>
        <taxon>Flavobacteriales</taxon>
        <taxon>Flavobacteriaceae</taxon>
        <taxon>Imtechella</taxon>
    </lineage>
</organism>
<accession>I0WHA8</accession>
<dbReference type="Proteomes" id="UP000005938">
    <property type="component" value="Unassembled WGS sequence"/>
</dbReference>